<gene>
    <name evidence="1" type="ORF">HR08_02415</name>
</gene>
<dbReference type="PATRIC" id="fig|111105.18.peg.2128"/>
<dbReference type="AlphaFoldDB" id="A0A0A2GFJ6"/>
<protein>
    <submittedName>
        <fullName evidence="1">Uncharacterized protein</fullName>
    </submittedName>
</protein>
<sequence>MEKYVEAASGFHPARHSLLKGFGDILLVIRDGFLRDPRRSESDRSCFCRMEFCLEAAIR</sequence>
<dbReference type="EMBL" id="JRAI01000015">
    <property type="protein sequence ID" value="KGN87271.1"/>
    <property type="molecule type" value="Genomic_DNA"/>
</dbReference>
<proteinExistence type="predicted"/>
<comment type="caution">
    <text evidence="1">The sequence shown here is derived from an EMBL/GenBank/DDBJ whole genome shotgun (WGS) entry which is preliminary data.</text>
</comment>
<organism evidence="1 2">
    <name type="scientific">Porphyromonas gulae</name>
    <dbReference type="NCBI Taxonomy" id="111105"/>
    <lineage>
        <taxon>Bacteria</taxon>
        <taxon>Pseudomonadati</taxon>
        <taxon>Bacteroidota</taxon>
        <taxon>Bacteroidia</taxon>
        <taxon>Bacteroidales</taxon>
        <taxon>Porphyromonadaceae</taxon>
        <taxon>Porphyromonas</taxon>
    </lineage>
</organism>
<evidence type="ECO:0000313" key="2">
    <source>
        <dbReference type="Proteomes" id="UP000030130"/>
    </source>
</evidence>
<evidence type="ECO:0000313" key="1">
    <source>
        <dbReference type="EMBL" id="KGN87271.1"/>
    </source>
</evidence>
<dbReference type="Proteomes" id="UP000030130">
    <property type="component" value="Unassembled WGS sequence"/>
</dbReference>
<name>A0A0A2GFJ6_9PORP</name>
<reference evidence="1 2" key="1">
    <citation type="submission" date="2014-08" db="EMBL/GenBank/DDBJ databases">
        <title>Porphyromonas gulae strain:COT-052_OH1451 Genome sequencing.</title>
        <authorList>
            <person name="Wallis C."/>
            <person name="Deusch O."/>
            <person name="O'Flynn C."/>
            <person name="Davis I."/>
            <person name="Jospin G."/>
            <person name="Darling A.E."/>
            <person name="Coil D.A."/>
            <person name="Alexiev A."/>
            <person name="Horsfall A."/>
            <person name="Kirkwood N."/>
            <person name="Harris S."/>
            <person name="Eisen J.A."/>
        </authorList>
    </citation>
    <scope>NUCLEOTIDE SEQUENCE [LARGE SCALE GENOMIC DNA]</scope>
    <source>
        <strain evidence="2">COT-052 OH1451</strain>
    </source>
</reference>
<accession>A0A0A2GFJ6</accession>